<dbReference type="GO" id="GO:0003676">
    <property type="term" value="F:nucleic acid binding"/>
    <property type="evidence" value="ECO:0007669"/>
    <property type="project" value="InterPro"/>
</dbReference>
<dbReference type="Gene3D" id="4.10.60.10">
    <property type="entry name" value="Zinc finger, CCHC-type"/>
    <property type="match status" value="1"/>
</dbReference>
<evidence type="ECO:0000259" key="2">
    <source>
        <dbReference type="PROSITE" id="PS50158"/>
    </source>
</evidence>
<accession>A0A9P6GWJ0</accession>
<protein>
    <recommendedName>
        <fullName evidence="2">CCHC-type domain-containing protein</fullName>
    </recommendedName>
</protein>
<keyword evidence="4" id="KW-1185">Reference proteome</keyword>
<evidence type="ECO:0000313" key="3">
    <source>
        <dbReference type="EMBL" id="KAF9760688.1"/>
    </source>
</evidence>
<dbReference type="SMART" id="SM00343">
    <property type="entry name" value="ZnF_C2HC"/>
    <property type="match status" value="1"/>
</dbReference>
<reference evidence="3 4" key="1">
    <citation type="journal article" date="2020" name="Genome Biol. Evol.">
        <title>Comparative genomics of strictly vertically transmitted, feminizing microsporidia endosymbionts of amphipod crustaceans.</title>
        <authorList>
            <person name="Cormier A."/>
            <person name="Chebbi M.A."/>
            <person name="Giraud I."/>
            <person name="Wattier R."/>
            <person name="Teixeira M."/>
            <person name="Gilbert C."/>
            <person name="Rigaud T."/>
            <person name="Cordaux R."/>
        </authorList>
    </citation>
    <scope>NUCLEOTIDE SEQUENCE [LARGE SCALE GENOMIC DNA]</scope>
    <source>
        <strain evidence="3 4">Ou3-Ou53</strain>
    </source>
</reference>
<dbReference type="OrthoDB" id="2196057at2759"/>
<dbReference type="PROSITE" id="PS50158">
    <property type="entry name" value="ZF_CCHC"/>
    <property type="match status" value="1"/>
</dbReference>
<dbReference type="Pfam" id="PF00098">
    <property type="entry name" value="zf-CCHC"/>
    <property type="match status" value="1"/>
</dbReference>
<keyword evidence="1" id="KW-0863">Zinc-finger</keyword>
<dbReference type="EMBL" id="SBJO01000542">
    <property type="protein sequence ID" value="KAF9760688.1"/>
    <property type="molecule type" value="Genomic_DNA"/>
</dbReference>
<keyword evidence="1" id="KW-0479">Metal-binding</keyword>
<evidence type="ECO:0000256" key="1">
    <source>
        <dbReference type="PROSITE-ProRule" id="PRU00047"/>
    </source>
</evidence>
<sequence>MLFRNHLYSVRKAAQVNEQAGKSNPKDKSFVDKVEVQEANQMGQPATKNVVFSDYRSSTAVQRCVFRRNMKEREVKREVFMLEGDENFEALTLRSKMTLLVKRSSDDVKNWFYDMGIEENLPDSWNEFKKSLIDHCCGSGLDNMIKYREELWSQYCIGLRSMASEKNINEEEVLKKLRKEYAPKTLQVIFYSFGISLKDVIERVEEWELFIETQASVKPRKKTFKPVKDIREVQKPKVTCYKCKMEGHYSNECKNNSAKLNSFERTKTEDCKLDTMYVIVVV</sequence>
<organism evidence="3 4">
    <name type="scientific">Nosema granulosis</name>
    <dbReference type="NCBI Taxonomy" id="83296"/>
    <lineage>
        <taxon>Eukaryota</taxon>
        <taxon>Fungi</taxon>
        <taxon>Fungi incertae sedis</taxon>
        <taxon>Microsporidia</taxon>
        <taxon>Nosematidae</taxon>
        <taxon>Nosema</taxon>
    </lineage>
</organism>
<feature type="domain" description="CCHC-type" evidence="2">
    <location>
        <begin position="240"/>
        <end position="255"/>
    </location>
</feature>
<dbReference type="InterPro" id="IPR036875">
    <property type="entry name" value="Znf_CCHC_sf"/>
</dbReference>
<gene>
    <name evidence="3" type="ORF">NGRA_3052</name>
</gene>
<proteinExistence type="predicted"/>
<keyword evidence="1" id="KW-0862">Zinc</keyword>
<dbReference type="Proteomes" id="UP000740883">
    <property type="component" value="Unassembled WGS sequence"/>
</dbReference>
<dbReference type="InterPro" id="IPR001878">
    <property type="entry name" value="Znf_CCHC"/>
</dbReference>
<dbReference type="AlphaFoldDB" id="A0A9P6GWJ0"/>
<evidence type="ECO:0000313" key="4">
    <source>
        <dbReference type="Proteomes" id="UP000740883"/>
    </source>
</evidence>
<name>A0A9P6GWJ0_9MICR</name>
<comment type="caution">
    <text evidence="3">The sequence shown here is derived from an EMBL/GenBank/DDBJ whole genome shotgun (WGS) entry which is preliminary data.</text>
</comment>
<dbReference type="GO" id="GO:0008270">
    <property type="term" value="F:zinc ion binding"/>
    <property type="evidence" value="ECO:0007669"/>
    <property type="project" value="UniProtKB-KW"/>
</dbReference>
<dbReference type="SUPFAM" id="SSF57756">
    <property type="entry name" value="Retrovirus zinc finger-like domains"/>
    <property type="match status" value="1"/>
</dbReference>